<evidence type="ECO:0000313" key="2">
    <source>
        <dbReference type="Proteomes" id="UP001064048"/>
    </source>
</evidence>
<accession>A0ACC0JVH5</accession>
<reference evidence="1 2" key="1">
    <citation type="journal article" date="2022" name="Genome Biol. Evol.">
        <title>The Spruce Budworm Genome: Reconstructing the Evolutionary History of Antifreeze Proteins.</title>
        <authorList>
            <person name="Beliveau C."/>
            <person name="Gagne P."/>
            <person name="Picq S."/>
            <person name="Vernygora O."/>
            <person name="Keeling C.I."/>
            <person name="Pinkney K."/>
            <person name="Doucet D."/>
            <person name="Wen F."/>
            <person name="Johnston J.S."/>
            <person name="Maaroufi H."/>
            <person name="Boyle B."/>
            <person name="Laroche J."/>
            <person name="Dewar K."/>
            <person name="Juretic N."/>
            <person name="Blackburn G."/>
            <person name="Nisole A."/>
            <person name="Brunet B."/>
            <person name="Brandao M."/>
            <person name="Lumley L."/>
            <person name="Duan J."/>
            <person name="Quan G."/>
            <person name="Lucarotti C.J."/>
            <person name="Roe A.D."/>
            <person name="Sperling F.A.H."/>
            <person name="Levesque R.C."/>
            <person name="Cusson M."/>
        </authorList>
    </citation>
    <scope>NUCLEOTIDE SEQUENCE [LARGE SCALE GENOMIC DNA]</scope>
    <source>
        <strain evidence="1">Glfc:IPQL:Cfum</strain>
    </source>
</reference>
<dbReference type="Proteomes" id="UP001064048">
    <property type="component" value="Chromosome 3"/>
</dbReference>
<name>A0ACC0JVH5_CHOFU</name>
<organism evidence="1 2">
    <name type="scientific">Choristoneura fumiferana</name>
    <name type="common">Spruce budworm moth</name>
    <name type="synonym">Archips fumiferana</name>
    <dbReference type="NCBI Taxonomy" id="7141"/>
    <lineage>
        <taxon>Eukaryota</taxon>
        <taxon>Metazoa</taxon>
        <taxon>Ecdysozoa</taxon>
        <taxon>Arthropoda</taxon>
        <taxon>Hexapoda</taxon>
        <taxon>Insecta</taxon>
        <taxon>Pterygota</taxon>
        <taxon>Neoptera</taxon>
        <taxon>Endopterygota</taxon>
        <taxon>Lepidoptera</taxon>
        <taxon>Glossata</taxon>
        <taxon>Ditrysia</taxon>
        <taxon>Tortricoidea</taxon>
        <taxon>Tortricidae</taxon>
        <taxon>Tortricinae</taxon>
        <taxon>Choristoneura</taxon>
    </lineage>
</organism>
<protein>
    <submittedName>
        <fullName evidence="1">Uncharacterized protein</fullName>
    </submittedName>
</protein>
<keyword evidence="2" id="KW-1185">Reference proteome</keyword>
<sequence>MNASCPWTLFDDRGKETLDTLVDVTGGLSTVLSFWFILAYFNTNLKENWSYHNIGCFLLSAWIRRATSITVNYYVDRKNELWPGVSFCKVFAFFETFMAVHEVECLTHVCIERFVVAKYNAYGWIMPKKQYVMFRWLCVTFSCAYALAPALGVGGYGPDFTCSSCTMDMVLPDGWRKYIVAMIFFLRSVKPVCVMIYMLIGCKAFKKAYNDSPNNQLQRKITQDAIVMTCICLVCWTPIATIRGWVVLMQLIYGSGVFVLPTEDNVKWALLLHWVSLTPTVLALFLLDSNIQRATLQLRLGTFLGHIKNKIE</sequence>
<gene>
    <name evidence="1" type="ORF">MSG28_002395</name>
</gene>
<proteinExistence type="predicted"/>
<dbReference type="EMBL" id="CM046103">
    <property type="protein sequence ID" value="KAI8428144.1"/>
    <property type="molecule type" value="Genomic_DNA"/>
</dbReference>
<comment type="caution">
    <text evidence="1">The sequence shown here is derived from an EMBL/GenBank/DDBJ whole genome shotgun (WGS) entry which is preliminary data.</text>
</comment>
<evidence type="ECO:0000313" key="1">
    <source>
        <dbReference type="EMBL" id="KAI8428144.1"/>
    </source>
</evidence>